<comment type="similarity">
    <text evidence="3 10">Belongs to the cytochrome P450 family.</text>
</comment>
<reference evidence="12 13" key="1">
    <citation type="journal article" date="2016" name="Mol. Biol. Evol.">
        <title>Comparative Genomics of Early-Diverging Mushroom-Forming Fungi Provides Insights into the Origins of Lignocellulose Decay Capabilities.</title>
        <authorList>
            <person name="Nagy L.G."/>
            <person name="Riley R."/>
            <person name="Tritt A."/>
            <person name="Adam C."/>
            <person name="Daum C."/>
            <person name="Floudas D."/>
            <person name="Sun H."/>
            <person name="Yadav J.S."/>
            <person name="Pangilinan J."/>
            <person name="Larsson K.H."/>
            <person name="Matsuura K."/>
            <person name="Barry K."/>
            <person name="Labutti K."/>
            <person name="Kuo R."/>
            <person name="Ohm R.A."/>
            <person name="Bhattacharya S.S."/>
            <person name="Shirouzu T."/>
            <person name="Yoshinaga Y."/>
            <person name="Martin F.M."/>
            <person name="Grigoriev I.V."/>
            <person name="Hibbett D.S."/>
        </authorList>
    </citation>
    <scope>NUCLEOTIDE SEQUENCE [LARGE SCALE GENOMIC DNA]</scope>
    <source>
        <strain evidence="12 13">HHB12029</strain>
    </source>
</reference>
<comment type="pathway">
    <text evidence="2">Secondary metabolite biosynthesis.</text>
</comment>
<evidence type="ECO:0000313" key="12">
    <source>
        <dbReference type="EMBL" id="KZV93041.1"/>
    </source>
</evidence>
<proteinExistence type="inferred from homology"/>
<feature type="signal peptide" evidence="11">
    <location>
        <begin position="1"/>
        <end position="26"/>
    </location>
</feature>
<evidence type="ECO:0000256" key="6">
    <source>
        <dbReference type="ARBA" id="ARBA00023002"/>
    </source>
</evidence>
<organism evidence="12 13">
    <name type="scientific">Exidia glandulosa HHB12029</name>
    <dbReference type="NCBI Taxonomy" id="1314781"/>
    <lineage>
        <taxon>Eukaryota</taxon>
        <taxon>Fungi</taxon>
        <taxon>Dikarya</taxon>
        <taxon>Basidiomycota</taxon>
        <taxon>Agaricomycotina</taxon>
        <taxon>Agaricomycetes</taxon>
        <taxon>Auriculariales</taxon>
        <taxon>Exidiaceae</taxon>
        <taxon>Exidia</taxon>
    </lineage>
</organism>
<dbReference type="PANTHER" id="PTHR46300">
    <property type="entry name" value="P450, PUTATIVE (EUROFUNG)-RELATED-RELATED"/>
    <property type="match status" value="1"/>
</dbReference>
<keyword evidence="7 9" id="KW-0408">Iron</keyword>
<dbReference type="InterPro" id="IPR002401">
    <property type="entry name" value="Cyt_P450_E_grp-I"/>
</dbReference>
<dbReference type="GO" id="GO:0016705">
    <property type="term" value="F:oxidoreductase activity, acting on paired donors, with incorporation or reduction of molecular oxygen"/>
    <property type="evidence" value="ECO:0007669"/>
    <property type="project" value="InterPro"/>
</dbReference>
<feature type="chain" id="PRO_5007859150" evidence="11">
    <location>
        <begin position="27"/>
        <end position="503"/>
    </location>
</feature>
<evidence type="ECO:0000256" key="11">
    <source>
        <dbReference type="SAM" id="SignalP"/>
    </source>
</evidence>
<sequence>MLPVLVAAATALVAYLLTRHLQRTTAPPPPGPPCRPLLGLDPKLIPPSAPWKRFAEWGTKYGPVSSFHILGQRSIVINSFAAAGELLNKRASVYSERPLRQMLDVVMDRGSAVFNVTASDERHKVYRRILHGTLNQRSVASFHPMLEQESRAFVKRLANDVGPQKFEEHVRHNVISVIMRIAFGYSMQEGDTFVAGIQNAVRLSSLGATPGRWLVDYLPILRFVPSWFPGAEFKRLGWEWKKVIDDQLYRPFQWTKDRVAEGKAEQSFTATQLHENAHLPEHWLVKCAAAIYIGGADTTASAMICFFLAMSLYPDVQQKAQAEVDAITGGERLPTCKDIPQLKYLRRVMQEVLRWGTVVPLAIPHAALRDDEYNGYRIEKGATIFPNLWGMFHDPEVYPSPDTFDPDRFAPEAENAGVSPPPDPLDWAFGFGKRICPGLHFAQTSLFLNMASVLSVFDISKERDSTGAELEPNFEFTTGITSTATAFGCTVKPRSPESLSLIA</sequence>
<keyword evidence="5 9" id="KW-0479">Metal-binding</keyword>
<keyword evidence="4 9" id="KW-0349">Heme</keyword>
<keyword evidence="13" id="KW-1185">Reference proteome</keyword>
<dbReference type="InterPro" id="IPR017972">
    <property type="entry name" value="Cyt_P450_CS"/>
</dbReference>
<evidence type="ECO:0000256" key="4">
    <source>
        <dbReference type="ARBA" id="ARBA00022617"/>
    </source>
</evidence>
<dbReference type="OrthoDB" id="2789670at2759"/>
<accession>A0A165I873</accession>
<name>A0A165I873_EXIGL</name>
<dbReference type="GO" id="GO:0005506">
    <property type="term" value="F:iron ion binding"/>
    <property type="evidence" value="ECO:0007669"/>
    <property type="project" value="InterPro"/>
</dbReference>
<dbReference type="GO" id="GO:0004497">
    <property type="term" value="F:monooxygenase activity"/>
    <property type="evidence" value="ECO:0007669"/>
    <property type="project" value="UniProtKB-KW"/>
</dbReference>
<dbReference type="CDD" id="cd11065">
    <property type="entry name" value="CYP64-like"/>
    <property type="match status" value="1"/>
</dbReference>
<dbReference type="STRING" id="1314781.A0A165I873"/>
<feature type="binding site" description="axial binding residue" evidence="9">
    <location>
        <position position="436"/>
    </location>
    <ligand>
        <name>heme</name>
        <dbReference type="ChEBI" id="CHEBI:30413"/>
    </ligand>
    <ligandPart>
        <name>Fe</name>
        <dbReference type="ChEBI" id="CHEBI:18248"/>
    </ligandPart>
</feature>
<protein>
    <submittedName>
        <fullName evidence="12">Cytochrome P450</fullName>
    </submittedName>
</protein>
<dbReference type="EMBL" id="KV425997">
    <property type="protein sequence ID" value="KZV93041.1"/>
    <property type="molecule type" value="Genomic_DNA"/>
</dbReference>
<evidence type="ECO:0000256" key="1">
    <source>
        <dbReference type="ARBA" id="ARBA00001971"/>
    </source>
</evidence>
<dbReference type="Proteomes" id="UP000077266">
    <property type="component" value="Unassembled WGS sequence"/>
</dbReference>
<dbReference type="InterPro" id="IPR001128">
    <property type="entry name" value="Cyt_P450"/>
</dbReference>
<gene>
    <name evidence="12" type="ORF">EXIGLDRAFT_768478</name>
</gene>
<evidence type="ECO:0000256" key="9">
    <source>
        <dbReference type="PIRSR" id="PIRSR602401-1"/>
    </source>
</evidence>
<comment type="cofactor">
    <cofactor evidence="1 9">
        <name>heme</name>
        <dbReference type="ChEBI" id="CHEBI:30413"/>
    </cofactor>
</comment>
<evidence type="ECO:0000256" key="2">
    <source>
        <dbReference type="ARBA" id="ARBA00005179"/>
    </source>
</evidence>
<dbReference type="InterPro" id="IPR050364">
    <property type="entry name" value="Cytochrome_P450_fung"/>
</dbReference>
<dbReference type="SUPFAM" id="SSF48264">
    <property type="entry name" value="Cytochrome P450"/>
    <property type="match status" value="1"/>
</dbReference>
<keyword evidence="11" id="KW-0732">Signal</keyword>
<evidence type="ECO:0000256" key="10">
    <source>
        <dbReference type="RuleBase" id="RU000461"/>
    </source>
</evidence>
<dbReference type="InterPro" id="IPR036396">
    <property type="entry name" value="Cyt_P450_sf"/>
</dbReference>
<dbReference type="PRINTS" id="PR00463">
    <property type="entry name" value="EP450I"/>
</dbReference>
<dbReference type="InParanoid" id="A0A165I873"/>
<dbReference type="PROSITE" id="PS00086">
    <property type="entry name" value="CYTOCHROME_P450"/>
    <property type="match status" value="1"/>
</dbReference>
<dbReference type="AlphaFoldDB" id="A0A165I873"/>
<evidence type="ECO:0000256" key="5">
    <source>
        <dbReference type="ARBA" id="ARBA00022723"/>
    </source>
</evidence>
<evidence type="ECO:0000256" key="8">
    <source>
        <dbReference type="ARBA" id="ARBA00023033"/>
    </source>
</evidence>
<keyword evidence="8 10" id="KW-0503">Monooxygenase</keyword>
<dbReference type="Pfam" id="PF00067">
    <property type="entry name" value="p450"/>
    <property type="match status" value="1"/>
</dbReference>
<evidence type="ECO:0000313" key="13">
    <source>
        <dbReference type="Proteomes" id="UP000077266"/>
    </source>
</evidence>
<dbReference type="PANTHER" id="PTHR46300:SF7">
    <property type="entry name" value="P450, PUTATIVE (EUROFUNG)-RELATED"/>
    <property type="match status" value="1"/>
</dbReference>
<evidence type="ECO:0000256" key="3">
    <source>
        <dbReference type="ARBA" id="ARBA00010617"/>
    </source>
</evidence>
<dbReference type="Gene3D" id="1.10.630.10">
    <property type="entry name" value="Cytochrome P450"/>
    <property type="match status" value="1"/>
</dbReference>
<dbReference type="GO" id="GO:0020037">
    <property type="term" value="F:heme binding"/>
    <property type="evidence" value="ECO:0007669"/>
    <property type="project" value="InterPro"/>
</dbReference>
<keyword evidence="6 10" id="KW-0560">Oxidoreductase</keyword>
<evidence type="ECO:0000256" key="7">
    <source>
        <dbReference type="ARBA" id="ARBA00023004"/>
    </source>
</evidence>